<evidence type="ECO:0000313" key="7">
    <source>
        <dbReference type="EMBL" id="SIS01925.1"/>
    </source>
</evidence>
<feature type="compositionally biased region" description="Basic and acidic residues" evidence="5">
    <location>
        <begin position="504"/>
        <end position="517"/>
    </location>
</feature>
<dbReference type="InterPro" id="IPR004995">
    <property type="entry name" value="Spore_Ger"/>
</dbReference>
<organism evidence="7 8">
    <name type="scientific">Peribacillus simplex</name>
    <dbReference type="NCBI Taxonomy" id="1478"/>
    <lineage>
        <taxon>Bacteria</taxon>
        <taxon>Bacillati</taxon>
        <taxon>Bacillota</taxon>
        <taxon>Bacilli</taxon>
        <taxon>Bacillales</taxon>
        <taxon>Bacillaceae</taxon>
        <taxon>Peribacillus</taxon>
    </lineage>
</organism>
<feature type="transmembrane region" description="Helical" evidence="6">
    <location>
        <begin position="375"/>
        <end position="395"/>
    </location>
</feature>
<evidence type="ECO:0000256" key="2">
    <source>
        <dbReference type="ARBA" id="ARBA00005278"/>
    </source>
</evidence>
<protein>
    <submittedName>
        <fullName evidence="7">Spore germination protein KA</fullName>
    </submittedName>
</protein>
<evidence type="ECO:0000313" key="8">
    <source>
        <dbReference type="Proteomes" id="UP000185829"/>
    </source>
</evidence>
<dbReference type="EMBL" id="FTMX01000009">
    <property type="protein sequence ID" value="SIS01925.1"/>
    <property type="molecule type" value="Genomic_DNA"/>
</dbReference>
<reference evidence="7 8" key="1">
    <citation type="submission" date="2017-01" db="EMBL/GenBank/DDBJ databases">
        <authorList>
            <person name="Varghese N."/>
            <person name="Submissions S."/>
        </authorList>
    </citation>
    <scope>NUCLEOTIDE SEQUENCE [LARGE SCALE GENOMIC DNA]</scope>
    <source>
        <strain evidence="7 8">RUG2-6</strain>
    </source>
</reference>
<evidence type="ECO:0000256" key="6">
    <source>
        <dbReference type="SAM" id="Phobius"/>
    </source>
</evidence>
<feature type="transmembrane region" description="Helical" evidence="6">
    <location>
        <begin position="401"/>
        <end position="419"/>
    </location>
</feature>
<comment type="similarity">
    <text evidence="2 4">Belongs to the GerABKA family.</text>
</comment>
<dbReference type="PIRSF" id="PIRSF005690">
    <property type="entry name" value="GerBA"/>
    <property type="match status" value="1"/>
</dbReference>
<dbReference type="PANTHER" id="PTHR22550:SF5">
    <property type="entry name" value="LEUCINE ZIPPER PROTEIN 4"/>
    <property type="match status" value="1"/>
</dbReference>
<keyword evidence="3 4" id="KW-0472">Membrane</keyword>
<evidence type="ECO:0000256" key="5">
    <source>
        <dbReference type="SAM" id="MobiDB-lite"/>
    </source>
</evidence>
<evidence type="ECO:0000256" key="3">
    <source>
        <dbReference type="ARBA" id="ARBA00023136"/>
    </source>
</evidence>
<dbReference type="Pfam" id="PF03323">
    <property type="entry name" value="GerA"/>
    <property type="match status" value="1"/>
</dbReference>
<feature type="compositionally biased region" description="Basic residues" evidence="5">
    <location>
        <begin position="1"/>
        <end position="10"/>
    </location>
</feature>
<accession>A0A9X8WMV4</accession>
<dbReference type="GO" id="GO:0005886">
    <property type="term" value="C:plasma membrane"/>
    <property type="evidence" value="ECO:0007669"/>
    <property type="project" value="UniProtKB-SubCell"/>
</dbReference>
<evidence type="ECO:0000256" key="1">
    <source>
        <dbReference type="ARBA" id="ARBA00004141"/>
    </source>
</evidence>
<keyword evidence="6" id="KW-1133">Transmembrane helix</keyword>
<dbReference type="RefSeq" id="WP_076371764.1">
    <property type="nucleotide sequence ID" value="NZ_FTMX01000009.1"/>
</dbReference>
<feature type="region of interest" description="Disordered" evidence="5">
    <location>
        <begin position="498"/>
        <end position="517"/>
    </location>
</feature>
<sequence length="517" mass="57987">MIFRKLKKSRINQDQQNEKQQDLLTSDLDQNLQVLRSLYKDCLDVVFRPFLIGGLIKAELIYIEGLSNVLEMDTHVLSPLMRETKGEQSNLTEWVEEKVSVSNVKEARTFADCIEHISIGNPVLLVERESRGLALGLAQWEKRSIEEPTSESVVKGPREGFTEALGVNTSLLRRRLRSPQLKMKSVKIGRYTQTQMVIAYMEGIADKTLIEEVMNRMQRIEIDGILDSGYIEEMMEDFPFSPFPQIMSTERPDTSVASLLEGRVVILVDGSPFALIAPTTLFSFLQSSEDYYQRFVLSSAIRWLRYLFVVLSLLLPSIYVAVLSYHQEMVPTKLILSMAASREAVPFPALVEALIMEITFEALREAGVRLPKQIGAAVSIVGALVIGQAAIQAGLVSAPMVMVVALTGIASFTIPRYNFGASIRLLRFPMILLAGTLGLLGVMLGLLVILTHLCTLRSFGVPYLSPMAPMKEQDMKDVLVRAPWWALNTRPHLTGKYNQYRQEPYQKPDPKKGGETD</sequence>
<dbReference type="InterPro" id="IPR050768">
    <property type="entry name" value="UPF0353/GerABKA_families"/>
</dbReference>
<feature type="region of interest" description="Disordered" evidence="5">
    <location>
        <begin position="1"/>
        <end position="20"/>
    </location>
</feature>
<dbReference type="Proteomes" id="UP000185829">
    <property type="component" value="Unassembled WGS sequence"/>
</dbReference>
<proteinExistence type="inferred from homology"/>
<name>A0A9X8WMV4_9BACI</name>
<comment type="caution">
    <text evidence="7">The sequence shown here is derived from an EMBL/GenBank/DDBJ whole genome shotgun (WGS) entry which is preliminary data.</text>
</comment>
<dbReference type="AlphaFoldDB" id="A0A9X8WMV4"/>
<comment type="subcellular location">
    <subcellularLocation>
        <location evidence="4">Cell membrane</location>
    </subcellularLocation>
    <subcellularLocation>
        <location evidence="1">Membrane</location>
        <topology evidence="1">Multi-pass membrane protein</topology>
    </subcellularLocation>
</comment>
<evidence type="ECO:0000256" key="4">
    <source>
        <dbReference type="PIRNR" id="PIRNR005690"/>
    </source>
</evidence>
<dbReference type="PANTHER" id="PTHR22550">
    <property type="entry name" value="SPORE GERMINATION PROTEIN"/>
    <property type="match status" value="1"/>
</dbReference>
<feature type="transmembrane region" description="Helical" evidence="6">
    <location>
        <begin position="303"/>
        <end position="325"/>
    </location>
</feature>
<keyword evidence="6" id="KW-0812">Transmembrane</keyword>
<dbReference type="GO" id="GO:0009847">
    <property type="term" value="P:spore germination"/>
    <property type="evidence" value="ECO:0007669"/>
    <property type="project" value="UniProtKB-UniRule"/>
</dbReference>
<gene>
    <name evidence="7" type="ORF">SAMN05878482_10985</name>
</gene>
<feature type="transmembrane region" description="Helical" evidence="6">
    <location>
        <begin position="431"/>
        <end position="453"/>
    </location>
</feature>